<keyword evidence="4" id="KW-0411">Iron-sulfur</keyword>
<dbReference type="PRINTS" id="PR00162">
    <property type="entry name" value="RIESKE"/>
</dbReference>
<evidence type="ECO:0000259" key="6">
    <source>
        <dbReference type="PROSITE" id="PS51296"/>
    </source>
</evidence>
<sequence length="508" mass="56237">MKRDGACTSLWQNNQPDYQPTNSYDANKTYDVVIAGGGITGITTALLLQKAGKSCLVAEAHNLCFGTTGGTTAHLNTFLDANYDKIRSDFGEHGTQLVGRATRQALDLFKQHIREYNIDCGYEEKDGFLYSTNEKQTEHLQKIFEASQQAGVAVAYTDQIPVPIEFESAIVYSGQAQIHPSRYVYALAKAFEAAGGVIMQECLVENVDGKEVLDIDTNRGQLKTRNLIYATHIPPGVNLLHFRCAPYRSYAMAVTLKDGNYPNGLAYDMYDPYHYYRTQEVDGVRYLIAGGEDHKTAHESNTEACFMRLESYLRKYYNIDKIAFRWSSQYFEPSDGLAYIGHLPGNPENVFVATGFGGNGITYSHIAAITLTDLIVDGTSPYGHLFAPGRVKPVAGFTNFVKEAADVVVQFFGKRFGQSDIQEIADLAPGEARVVKYDGDSIALYKDEKGKLYAVNPVCPHAKCMVGWNSAEKSWDCPCHGSRFSAEGELLTGPARRGLEQVDIIKEE</sequence>
<dbReference type="SUPFAM" id="SSF51905">
    <property type="entry name" value="FAD/NAD(P)-binding domain"/>
    <property type="match status" value="1"/>
</dbReference>
<dbReference type="RefSeq" id="WP_279299090.1">
    <property type="nucleotide sequence ID" value="NZ_JAOTIF010000022.1"/>
</dbReference>
<dbReference type="EMBL" id="JAOTIF010000022">
    <property type="protein sequence ID" value="MCU7551653.1"/>
    <property type="molecule type" value="Genomic_DNA"/>
</dbReference>
<evidence type="ECO:0000256" key="3">
    <source>
        <dbReference type="ARBA" id="ARBA00023004"/>
    </source>
</evidence>
<dbReference type="GO" id="GO:0051537">
    <property type="term" value="F:2 iron, 2 sulfur cluster binding"/>
    <property type="evidence" value="ECO:0007669"/>
    <property type="project" value="UniProtKB-KW"/>
</dbReference>
<dbReference type="PROSITE" id="PS51296">
    <property type="entry name" value="RIESKE"/>
    <property type="match status" value="1"/>
</dbReference>
<accession>A0A9X2XPL7</accession>
<evidence type="ECO:0000313" key="8">
    <source>
        <dbReference type="Proteomes" id="UP001155483"/>
    </source>
</evidence>
<dbReference type="GO" id="GO:0005737">
    <property type="term" value="C:cytoplasm"/>
    <property type="evidence" value="ECO:0007669"/>
    <property type="project" value="TreeGrafter"/>
</dbReference>
<dbReference type="InterPro" id="IPR006076">
    <property type="entry name" value="FAD-dep_OxRdtase"/>
</dbReference>
<keyword evidence="2" id="KW-0479">Metal-binding</keyword>
<dbReference type="InterPro" id="IPR036188">
    <property type="entry name" value="FAD/NAD-bd_sf"/>
</dbReference>
<dbReference type="Gene3D" id="3.30.9.10">
    <property type="entry name" value="D-Amino Acid Oxidase, subunit A, domain 2"/>
    <property type="match status" value="1"/>
</dbReference>
<dbReference type="AlphaFoldDB" id="A0A9X2XPL7"/>
<proteinExistence type="predicted"/>
<dbReference type="GO" id="GO:0046872">
    <property type="term" value="F:metal ion binding"/>
    <property type="evidence" value="ECO:0007669"/>
    <property type="project" value="UniProtKB-KW"/>
</dbReference>
<dbReference type="SUPFAM" id="SSF50022">
    <property type="entry name" value="ISP domain"/>
    <property type="match status" value="1"/>
</dbReference>
<dbReference type="GO" id="GO:0016020">
    <property type="term" value="C:membrane"/>
    <property type="evidence" value="ECO:0007669"/>
    <property type="project" value="InterPro"/>
</dbReference>
<dbReference type="PANTHER" id="PTHR13847">
    <property type="entry name" value="SARCOSINE DEHYDROGENASE-RELATED"/>
    <property type="match status" value="1"/>
</dbReference>
<reference evidence="7" key="2">
    <citation type="submission" date="2023-04" db="EMBL/GenBank/DDBJ databases">
        <title>Paracnuella aquatica gen. nov., sp. nov., a member of the family Chitinophagaceae isolated from a hot spring.</title>
        <authorList>
            <person name="Wang C."/>
        </authorList>
    </citation>
    <scope>NUCLEOTIDE SEQUENCE</scope>
    <source>
        <strain evidence="7">LB-8</strain>
    </source>
</reference>
<reference evidence="7" key="1">
    <citation type="submission" date="2022-09" db="EMBL/GenBank/DDBJ databases">
        <authorList>
            <person name="Yuan C."/>
            <person name="Ke Z."/>
        </authorList>
    </citation>
    <scope>NUCLEOTIDE SEQUENCE</scope>
    <source>
        <strain evidence="7">LB-8</strain>
    </source>
</reference>
<dbReference type="Pfam" id="PF01266">
    <property type="entry name" value="DAO"/>
    <property type="match status" value="1"/>
</dbReference>
<dbReference type="Gene3D" id="2.102.10.10">
    <property type="entry name" value="Rieske [2Fe-2S] iron-sulphur domain"/>
    <property type="match status" value="1"/>
</dbReference>
<gene>
    <name evidence="7" type="ORF">OCK74_21210</name>
</gene>
<dbReference type="Gene3D" id="3.50.50.60">
    <property type="entry name" value="FAD/NAD(P)-binding domain"/>
    <property type="match status" value="1"/>
</dbReference>
<feature type="domain" description="Rieske" evidence="6">
    <location>
        <begin position="419"/>
        <end position="508"/>
    </location>
</feature>
<protein>
    <submittedName>
        <fullName evidence="7">FAD-dependent oxidoreductase</fullName>
    </submittedName>
</protein>
<evidence type="ECO:0000256" key="4">
    <source>
        <dbReference type="ARBA" id="ARBA00023014"/>
    </source>
</evidence>
<evidence type="ECO:0000313" key="7">
    <source>
        <dbReference type="EMBL" id="MCU7551653.1"/>
    </source>
</evidence>
<evidence type="ECO:0000256" key="1">
    <source>
        <dbReference type="ARBA" id="ARBA00022714"/>
    </source>
</evidence>
<organism evidence="7 8">
    <name type="scientific">Paraflavisolibacter caeni</name>
    <dbReference type="NCBI Taxonomy" id="2982496"/>
    <lineage>
        <taxon>Bacteria</taxon>
        <taxon>Pseudomonadati</taxon>
        <taxon>Bacteroidota</taxon>
        <taxon>Chitinophagia</taxon>
        <taxon>Chitinophagales</taxon>
        <taxon>Chitinophagaceae</taxon>
        <taxon>Paraflavisolibacter</taxon>
    </lineage>
</organism>
<dbReference type="Proteomes" id="UP001155483">
    <property type="component" value="Unassembled WGS sequence"/>
</dbReference>
<dbReference type="CDD" id="cd03477">
    <property type="entry name" value="Rieske_YhfW_C"/>
    <property type="match status" value="1"/>
</dbReference>
<evidence type="ECO:0000256" key="5">
    <source>
        <dbReference type="ARBA" id="ARBA00023157"/>
    </source>
</evidence>
<dbReference type="FunFam" id="2.102.10.10:FF:000014">
    <property type="entry name" value="Oxidoreductase, FAD dependent"/>
    <property type="match status" value="1"/>
</dbReference>
<dbReference type="InterPro" id="IPR017941">
    <property type="entry name" value="Rieske_2Fe-2S"/>
</dbReference>
<evidence type="ECO:0000256" key="2">
    <source>
        <dbReference type="ARBA" id="ARBA00022723"/>
    </source>
</evidence>
<keyword evidence="8" id="KW-1185">Reference proteome</keyword>
<comment type="caution">
    <text evidence="7">The sequence shown here is derived from an EMBL/GenBank/DDBJ whole genome shotgun (WGS) entry which is preliminary data.</text>
</comment>
<keyword evidence="3" id="KW-0408">Iron</keyword>
<dbReference type="InterPro" id="IPR036922">
    <property type="entry name" value="Rieske_2Fe-2S_sf"/>
</dbReference>
<dbReference type="InterPro" id="IPR005805">
    <property type="entry name" value="Rieske_Fe-S_prot_C"/>
</dbReference>
<dbReference type="InterPro" id="IPR038010">
    <property type="entry name" value="YhfW_C"/>
</dbReference>
<keyword evidence="1" id="KW-0001">2Fe-2S</keyword>
<keyword evidence="5" id="KW-1015">Disulfide bond</keyword>
<dbReference type="Pfam" id="PF00355">
    <property type="entry name" value="Rieske"/>
    <property type="match status" value="1"/>
</dbReference>
<name>A0A9X2XPL7_9BACT</name>